<reference evidence="2" key="1">
    <citation type="submission" date="2022-12" db="EMBL/GenBank/DDBJ databases">
        <title>Paracoccus sp. EF6 isolated from a lake water.</title>
        <authorList>
            <person name="Liu H."/>
        </authorList>
    </citation>
    <scope>NUCLEOTIDE SEQUENCE</scope>
    <source>
        <strain evidence="2">EF6</strain>
    </source>
</reference>
<sequence length="774" mass="83485">MLISFARHYDNNGGQRGADRYLPLTSYLDAPVVMKAIGPQREPVLRDPRPEILVGRGDRLRQQLSILPFQRKYTSLVLSFAPRDVDVARFNAGDPLLRGQVDLTLQLVFQLAWAGIPQIARPPVYVTTHTHTSRLEVNLVIPRAVFRSDGRIMSHNPHPPGDAGRSRQDWSALQDIVNHRFGWADPCDPARRRLVAPPTLFSKRAAELERAGLDPAADPQLRLTDTLITALVAGTVRTNREALDLLAPLLANEGMAILSKARGILTMGVPGALSSEHLRLRGRLFSDGFVLRDPSPAEHAERAAELAAAPARFMAGWNRRLAYNQDRYGQGTWPRPDWDLALWFADDPLTARRLIPARHHLVPSTPRLLENAYADSQPRFDRPPYPRRAGADRAAAGDGDRVARVTPPRSGTEEQRIGKADRQSGSKGRGPAAGAGRFVRVARTLSGPAGLAARLNQLAAWLAPVASRLAPLRATAQLAAALTAPVLDRLDRLDRLATDLESLNVDRTQDLGGAVPRPDAGHAPSAADADHYSDDAAEHRPGSRQADRPNDGGDGADRDRAGGHDHTVRNARIPDGGAGENLGGFVGSGAGSEAASRPGEPRARPAGRPDPGTPRSAAGVERLPRRIDLLRAGQALLEQLGSTEARLRVIPSGFSYVSAGLRLDLSRYGIILRQAAPMPTRAQRRLVRTLEAIGRDLGFEPDSDSIDLLPPLGGAIAVHPVVKTWDAALMDMATTPVSEEPGVQEAVDPAYGDAATGMPDTTDDDAVTDTLCPR</sequence>
<evidence type="ECO:0008006" key="4">
    <source>
        <dbReference type="Google" id="ProtNLM"/>
    </source>
</evidence>
<feature type="compositionally biased region" description="Gly residues" evidence="1">
    <location>
        <begin position="576"/>
        <end position="590"/>
    </location>
</feature>
<feature type="region of interest" description="Disordered" evidence="1">
    <location>
        <begin position="755"/>
        <end position="774"/>
    </location>
</feature>
<feature type="region of interest" description="Disordered" evidence="1">
    <location>
        <begin position="508"/>
        <end position="622"/>
    </location>
</feature>
<evidence type="ECO:0000313" key="2">
    <source>
        <dbReference type="EMBL" id="MCZ0962391.1"/>
    </source>
</evidence>
<feature type="compositionally biased region" description="Basic and acidic residues" evidence="1">
    <location>
        <begin position="528"/>
        <end position="568"/>
    </location>
</feature>
<dbReference type="RefSeq" id="WP_268942415.1">
    <property type="nucleotide sequence ID" value="NZ_JAPTYD010000016.1"/>
</dbReference>
<comment type="caution">
    <text evidence="2">The sequence shown here is derived from an EMBL/GenBank/DDBJ whole genome shotgun (WGS) entry which is preliminary data.</text>
</comment>
<dbReference type="Proteomes" id="UP001149822">
    <property type="component" value="Unassembled WGS sequence"/>
</dbReference>
<evidence type="ECO:0000313" key="3">
    <source>
        <dbReference type="Proteomes" id="UP001149822"/>
    </source>
</evidence>
<name>A0ABT4J5I9_9RHOB</name>
<protein>
    <recommendedName>
        <fullName evidence="4">Relaxase/mobilization nuclease-like protein</fullName>
    </recommendedName>
</protein>
<feature type="compositionally biased region" description="Low complexity" evidence="1">
    <location>
        <begin position="594"/>
        <end position="615"/>
    </location>
</feature>
<feature type="region of interest" description="Disordered" evidence="1">
    <location>
        <begin position="372"/>
        <end position="435"/>
    </location>
</feature>
<keyword evidence="3" id="KW-1185">Reference proteome</keyword>
<feature type="compositionally biased region" description="Basic and acidic residues" evidence="1">
    <location>
        <begin position="411"/>
        <end position="424"/>
    </location>
</feature>
<evidence type="ECO:0000256" key="1">
    <source>
        <dbReference type="SAM" id="MobiDB-lite"/>
    </source>
</evidence>
<accession>A0ABT4J5I9</accession>
<proteinExistence type="predicted"/>
<dbReference type="EMBL" id="JAPTYD010000016">
    <property type="protein sequence ID" value="MCZ0962391.1"/>
    <property type="molecule type" value="Genomic_DNA"/>
</dbReference>
<gene>
    <name evidence="2" type="ORF">OU682_12255</name>
</gene>
<organism evidence="2 3">
    <name type="scientific">Paracoccus benzoatiresistens</name>
    <dbReference type="NCBI Taxonomy" id="2997341"/>
    <lineage>
        <taxon>Bacteria</taxon>
        <taxon>Pseudomonadati</taxon>
        <taxon>Pseudomonadota</taxon>
        <taxon>Alphaproteobacteria</taxon>
        <taxon>Rhodobacterales</taxon>
        <taxon>Paracoccaceae</taxon>
        <taxon>Paracoccus</taxon>
    </lineage>
</organism>